<dbReference type="Proteomes" id="UP000254400">
    <property type="component" value="Unassembled WGS sequence"/>
</dbReference>
<sequence length="102" mass="11543">MQSKKIIISAALLLFLVQLSNPMCYTFAQDELVIDQKTKERLAEQYGLEEPQPPTSEQQQKILFGADWGFSFPVSAVVQDLISLTHDPLIFISHQLIHSLKS</sequence>
<proteinExistence type="predicted"/>
<organism evidence="1 2">
    <name type="scientific">Paenibacillus polymyxa</name>
    <name type="common">Bacillus polymyxa</name>
    <dbReference type="NCBI Taxonomy" id="1406"/>
    <lineage>
        <taxon>Bacteria</taxon>
        <taxon>Bacillati</taxon>
        <taxon>Bacillota</taxon>
        <taxon>Bacilli</taxon>
        <taxon>Bacillales</taxon>
        <taxon>Paenibacillaceae</taxon>
        <taxon>Paenibacillus</taxon>
    </lineage>
</organism>
<protein>
    <submittedName>
        <fullName evidence="1">Uncharacterized protein</fullName>
    </submittedName>
</protein>
<evidence type="ECO:0000313" key="2">
    <source>
        <dbReference type="Proteomes" id="UP000254400"/>
    </source>
</evidence>
<dbReference type="GeneID" id="93350298"/>
<dbReference type="EMBL" id="UGSC01000001">
    <property type="protein sequence ID" value="SUA68080.1"/>
    <property type="molecule type" value="Genomic_DNA"/>
</dbReference>
<reference evidence="1 2" key="1">
    <citation type="submission" date="2018-06" db="EMBL/GenBank/DDBJ databases">
        <authorList>
            <consortium name="Pathogen Informatics"/>
            <person name="Doyle S."/>
        </authorList>
    </citation>
    <scope>NUCLEOTIDE SEQUENCE [LARGE SCALE GENOMIC DNA]</scope>
    <source>
        <strain evidence="1 2">NCTC10343</strain>
    </source>
</reference>
<dbReference type="AlphaFoldDB" id="A0A378XX06"/>
<dbReference type="RefSeq" id="WP_017426622.1">
    <property type="nucleotide sequence ID" value="NZ_CP036496.1"/>
</dbReference>
<evidence type="ECO:0000313" key="1">
    <source>
        <dbReference type="EMBL" id="SUA68080.1"/>
    </source>
</evidence>
<accession>A0A378XX06</accession>
<gene>
    <name evidence="1" type="ORF">NCTC10343_01511</name>
</gene>
<name>A0A378XX06_PAEPO</name>